<reference evidence="2" key="1">
    <citation type="submission" date="2020-07" db="EMBL/GenBank/DDBJ databases">
        <title>Genome sequence and genetic diversity analysis of an under-domesticated orphan crop, white fonio (Digitaria exilis).</title>
        <authorList>
            <person name="Bennetzen J.L."/>
            <person name="Chen S."/>
            <person name="Ma X."/>
            <person name="Wang X."/>
            <person name="Yssel A.E.J."/>
            <person name="Chaluvadi S.R."/>
            <person name="Johnson M."/>
            <person name="Gangashetty P."/>
            <person name="Hamidou F."/>
            <person name="Sanogo M.D."/>
            <person name="Zwaenepoel A."/>
            <person name="Wallace J."/>
            <person name="Van De Peer Y."/>
            <person name="Van Deynze A."/>
        </authorList>
    </citation>
    <scope>NUCLEOTIDE SEQUENCE</scope>
    <source>
        <tissue evidence="2">Leaves</tissue>
    </source>
</reference>
<dbReference type="Pfam" id="PF07762">
    <property type="entry name" value="DUF1618"/>
    <property type="match status" value="1"/>
</dbReference>
<dbReference type="AlphaFoldDB" id="A0A835C1V2"/>
<evidence type="ECO:0000313" key="3">
    <source>
        <dbReference type="Proteomes" id="UP000636709"/>
    </source>
</evidence>
<organism evidence="2 3">
    <name type="scientific">Digitaria exilis</name>
    <dbReference type="NCBI Taxonomy" id="1010633"/>
    <lineage>
        <taxon>Eukaryota</taxon>
        <taxon>Viridiplantae</taxon>
        <taxon>Streptophyta</taxon>
        <taxon>Embryophyta</taxon>
        <taxon>Tracheophyta</taxon>
        <taxon>Spermatophyta</taxon>
        <taxon>Magnoliopsida</taxon>
        <taxon>Liliopsida</taxon>
        <taxon>Poales</taxon>
        <taxon>Poaceae</taxon>
        <taxon>PACMAD clade</taxon>
        <taxon>Panicoideae</taxon>
        <taxon>Panicodae</taxon>
        <taxon>Paniceae</taxon>
        <taxon>Anthephorinae</taxon>
        <taxon>Digitaria</taxon>
    </lineage>
</organism>
<name>A0A835C1V2_9POAL</name>
<protein>
    <recommendedName>
        <fullName evidence="1">DUF1618 domain-containing protein</fullName>
    </recommendedName>
</protein>
<dbReference type="InterPro" id="IPR011676">
    <property type="entry name" value="DUF1618"/>
</dbReference>
<comment type="caution">
    <text evidence="2">The sequence shown here is derived from an EMBL/GenBank/DDBJ whole genome shotgun (WGS) entry which is preliminary data.</text>
</comment>
<evidence type="ECO:0000313" key="2">
    <source>
        <dbReference type="EMBL" id="KAF8711092.1"/>
    </source>
</evidence>
<keyword evidence="3" id="KW-1185">Reference proteome</keyword>
<dbReference type="Proteomes" id="UP000636709">
    <property type="component" value="Unassembled WGS sequence"/>
</dbReference>
<gene>
    <name evidence="2" type="ORF">HU200_029098</name>
</gene>
<feature type="domain" description="DUF1618" evidence="1">
    <location>
        <begin position="9"/>
        <end position="102"/>
    </location>
</feature>
<sequence length="202" mass="22713">MYVELPVDPCYGEPEKNRNVCATACGGALKFVNVFPRCCCGRRRADGAYVINTWTLRMSDMEWVRDAMVDATELWALDAYKGLPRVPLSHPVVSMDEPYVICFVLAETDEETYDQMVADEAGDSILQSSCETKLSVEPAVKASEILAVLQEIPSYGLDRDDMLKTAYRVLNHGDGHRFRSLLSLPTDLRKPWLLMEIKASEI</sequence>
<dbReference type="EMBL" id="JACEFO010001753">
    <property type="protein sequence ID" value="KAF8711092.1"/>
    <property type="molecule type" value="Genomic_DNA"/>
</dbReference>
<dbReference type="OrthoDB" id="685097at2759"/>
<dbReference type="PANTHER" id="PTHR33074">
    <property type="entry name" value="EXPRESSED PROTEIN-RELATED"/>
    <property type="match status" value="1"/>
</dbReference>
<dbReference type="PANTHER" id="PTHR33074:SF124">
    <property type="entry name" value="DUF1618 DOMAIN-CONTAINING PROTEIN"/>
    <property type="match status" value="1"/>
</dbReference>
<proteinExistence type="predicted"/>
<accession>A0A835C1V2</accession>
<evidence type="ECO:0000259" key="1">
    <source>
        <dbReference type="Pfam" id="PF07762"/>
    </source>
</evidence>